<comment type="similarity">
    <text evidence="2 8">Belongs to the EMP24/GP25L family.</text>
</comment>
<comment type="subcellular location">
    <subcellularLocation>
        <location evidence="1 8">Membrane</location>
        <topology evidence="1 8">Single-pass type I membrane protein</topology>
    </subcellularLocation>
</comment>
<evidence type="ECO:0000256" key="2">
    <source>
        <dbReference type="ARBA" id="ARBA00007104"/>
    </source>
</evidence>
<evidence type="ECO:0000256" key="10">
    <source>
        <dbReference type="SAM" id="SignalP"/>
    </source>
</evidence>
<evidence type="ECO:0000313" key="14">
    <source>
        <dbReference type="RefSeq" id="XP_025424094.1"/>
    </source>
</evidence>
<dbReference type="AlphaFoldDB" id="A0A2S2Q5R9"/>
<reference evidence="12" key="1">
    <citation type="submission" date="2018-04" db="EMBL/GenBank/DDBJ databases">
        <title>Transcriptome assembly of Sipha flava.</title>
        <authorList>
            <person name="Scully E.D."/>
            <person name="Geib S.M."/>
            <person name="Palmer N.A."/>
            <person name="Koch K."/>
            <person name="Bradshaw J."/>
            <person name="Heng-Moss T."/>
            <person name="Sarath G."/>
        </authorList>
    </citation>
    <scope>NUCLEOTIDE SEQUENCE</scope>
</reference>
<dbReference type="PANTHER" id="PTHR22811">
    <property type="entry name" value="TRANSMEMBRANE EMP24 DOMAIN-CONTAINING PROTEIN"/>
    <property type="match status" value="1"/>
</dbReference>
<evidence type="ECO:0000256" key="3">
    <source>
        <dbReference type="ARBA" id="ARBA00022473"/>
    </source>
</evidence>
<dbReference type="Pfam" id="PF01105">
    <property type="entry name" value="EMP24_GP25L"/>
    <property type="match status" value="1"/>
</dbReference>
<sequence length="206" mass="24159">MMKWLTILFAVLSTGSCISWHMPSNSQKCLRGELQKDILVKGLYDVMPIVGLQVDFTVKDSKNHILVQKEDITSGKFTFSVETYDMFEICFISKALNKNEYLNFAKQEIYLDIKTGVEAKNYESIGEMYKLKPLELNLKRLEDFSQAIVLEFDDMKKRADEMRNTNESTNKRLLYFSLFSMTCLILFATWQVIYLRQYFKAKKLIE</sequence>
<evidence type="ECO:0000256" key="6">
    <source>
        <dbReference type="ARBA" id="ARBA00022989"/>
    </source>
</evidence>
<evidence type="ECO:0000313" key="12">
    <source>
        <dbReference type="EMBL" id="MBY72950.1"/>
    </source>
</evidence>
<keyword evidence="13" id="KW-1185">Reference proteome</keyword>
<dbReference type="InterPro" id="IPR009038">
    <property type="entry name" value="GOLD_dom"/>
</dbReference>
<evidence type="ECO:0000256" key="9">
    <source>
        <dbReference type="SAM" id="Phobius"/>
    </source>
</evidence>
<evidence type="ECO:0000256" key="1">
    <source>
        <dbReference type="ARBA" id="ARBA00004479"/>
    </source>
</evidence>
<dbReference type="OrthoDB" id="759142at2759"/>
<dbReference type="PROSITE" id="PS51257">
    <property type="entry name" value="PROKAR_LIPOPROTEIN"/>
    <property type="match status" value="1"/>
</dbReference>
<reference evidence="14" key="2">
    <citation type="submission" date="2025-04" db="UniProtKB">
        <authorList>
            <consortium name="RefSeq"/>
        </authorList>
    </citation>
    <scope>IDENTIFICATION</scope>
    <source>
        <tissue evidence="14">Whole body</tissue>
    </source>
</reference>
<organism evidence="12">
    <name type="scientific">Sipha flava</name>
    <name type="common">yellow sugarcane aphid</name>
    <dbReference type="NCBI Taxonomy" id="143950"/>
    <lineage>
        <taxon>Eukaryota</taxon>
        <taxon>Metazoa</taxon>
        <taxon>Ecdysozoa</taxon>
        <taxon>Arthropoda</taxon>
        <taxon>Hexapoda</taxon>
        <taxon>Insecta</taxon>
        <taxon>Pterygota</taxon>
        <taxon>Neoptera</taxon>
        <taxon>Paraneoptera</taxon>
        <taxon>Hemiptera</taxon>
        <taxon>Sternorrhyncha</taxon>
        <taxon>Aphidomorpha</taxon>
        <taxon>Aphidoidea</taxon>
        <taxon>Aphididae</taxon>
        <taxon>Sipha</taxon>
    </lineage>
</organism>
<feature type="transmembrane region" description="Helical" evidence="9">
    <location>
        <begin position="173"/>
        <end position="195"/>
    </location>
</feature>
<name>A0A2S2Q5R9_9HEMI</name>
<evidence type="ECO:0000256" key="7">
    <source>
        <dbReference type="ARBA" id="ARBA00023136"/>
    </source>
</evidence>
<dbReference type="GO" id="GO:0016020">
    <property type="term" value="C:membrane"/>
    <property type="evidence" value="ECO:0007669"/>
    <property type="project" value="UniProtKB-SubCell"/>
</dbReference>
<accession>A0A2S2Q5R9</accession>
<dbReference type="EMBL" id="GGMS01003747">
    <property type="protein sequence ID" value="MBY72950.1"/>
    <property type="molecule type" value="Transcribed_RNA"/>
</dbReference>
<evidence type="ECO:0000256" key="8">
    <source>
        <dbReference type="RuleBase" id="RU003827"/>
    </source>
</evidence>
<feature type="signal peptide" evidence="10">
    <location>
        <begin position="1"/>
        <end position="17"/>
    </location>
</feature>
<keyword evidence="6 9" id="KW-1133">Transmembrane helix</keyword>
<dbReference type="Proteomes" id="UP000694846">
    <property type="component" value="Unplaced"/>
</dbReference>
<feature type="domain" description="GOLD" evidence="11">
    <location>
        <begin position="27"/>
        <end position="115"/>
    </location>
</feature>
<evidence type="ECO:0000313" key="13">
    <source>
        <dbReference type="Proteomes" id="UP000694846"/>
    </source>
</evidence>
<proteinExistence type="inferred from homology"/>
<keyword evidence="5 10" id="KW-0732">Signal</keyword>
<gene>
    <name evidence="12" type="primary">Tmed10</name>
    <name evidence="14" type="synonym">LOC112693287</name>
    <name evidence="12" type="ORF">g.8766</name>
</gene>
<evidence type="ECO:0000256" key="4">
    <source>
        <dbReference type="ARBA" id="ARBA00022692"/>
    </source>
</evidence>
<dbReference type="InterPro" id="IPR015720">
    <property type="entry name" value="Emp24-like"/>
</dbReference>
<evidence type="ECO:0000259" key="11">
    <source>
        <dbReference type="PROSITE" id="PS50866"/>
    </source>
</evidence>
<keyword evidence="4 8" id="KW-0812">Transmembrane</keyword>
<keyword evidence="7 9" id="KW-0472">Membrane</keyword>
<keyword evidence="3" id="KW-0217">Developmental protein</keyword>
<dbReference type="PROSITE" id="PS50866">
    <property type="entry name" value="GOLD"/>
    <property type="match status" value="1"/>
</dbReference>
<feature type="chain" id="PRO_5044579048" evidence="10">
    <location>
        <begin position="18"/>
        <end position="206"/>
    </location>
</feature>
<evidence type="ECO:0000256" key="5">
    <source>
        <dbReference type="ARBA" id="ARBA00022729"/>
    </source>
</evidence>
<protein>
    <submittedName>
        <fullName evidence="12 14">Transmembrane emp24 domain-containing protein 10</fullName>
    </submittedName>
</protein>
<dbReference type="SMART" id="SM01190">
    <property type="entry name" value="EMP24_GP25L"/>
    <property type="match status" value="1"/>
</dbReference>
<dbReference type="RefSeq" id="XP_025424094.1">
    <property type="nucleotide sequence ID" value="XM_025568309.1"/>
</dbReference>